<reference evidence="3" key="1">
    <citation type="journal article" date="2011" name="Nat. Genet.">
        <title>The genome of the mesopolyploid crop species Brassica rapa.</title>
        <authorList>
            <consortium name="Brassica rapa Genome Sequencing Project Consortium"/>
            <person name="Wang X."/>
            <person name="Wang H."/>
            <person name="Wang J."/>
            <person name="Sun R."/>
            <person name="Wu J."/>
            <person name="Liu S."/>
            <person name="Bai Y."/>
            <person name="Mun J.H."/>
            <person name="Bancroft I."/>
            <person name="Cheng F."/>
            <person name="Huang S."/>
            <person name="Li X."/>
            <person name="Hua W."/>
            <person name="Wang J."/>
            <person name="Wang X."/>
            <person name="Freeling M."/>
            <person name="Pires J.C."/>
            <person name="Paterson A.H."/>
            <person name="Chalhoub B."/>
            <person name="Wang B."/>
            <person name="Hayward A."/>
            <person name="Sharpe A.G."/>
            <person name="Park B.S."/>
            <person name="Weisshaar B."/>
            <person name="Liu B."/>
            <person name="Li B."/>
            <person name="Liu B."/>
            <person name="Tong C."/>
            <person name="Song C."/>
            <person name="Duran C."/>
            <person name="Peng C."/>
            <person name="Geng C."/>
            <person name="Koh C."/>
            <person name="Lin C."/>
            <person name="Edwards D."/>
            <person name="Mu D."/>
            <person name="Shen D."/>
            <person name="Soumpourou E."/>
            <person name="Li F."/>
            <person name="Fraser F."/>
            <person name="Conant G."/>
            <person name="Lassalle G."/>
            <person name="King G.J."/>
            <person name="Bonnema G."/>
            <person name="Tang H."/>
            <person name="Wang H."/>
            <person name="Belcram H."/>
            <person name="Zhou H."/>
            <person name="Hirakawa H."/>
            <person name="Abe H."/>
            <person name="Guo H."/>
            <person name="Wang H."/>
            <person name="Jin H."/>
            <person name="Parkin I.A."/>
            <person name="Batley J."/>
            <person name="Kim J.S."/>
            <person name="Just J."/>
            <person name="Li J."/>
            <person name="Xu J."/>
            <person name="Deng J."/>
            <person name="Kim J.A."/>
            <person name="Li J."/>
            <person name="Yu J."/>
            <person name="Meng J."/>
            <person name="Wang J."/>
            <person name="Min J."/>
            <person name="Poulain J."/>
            <person name="Wang J."/>
            <person name="Hatakeyama K."/>
            <person name="Wu K."/>
            <person name="Wang L."/>
            <person name="Fang L."/>
            <person name="Trick M."/>
            <person name="Links M.G."/>
            <person name="Zhao M."/>
            <person name="Jin M."/>
            <person name="Ramchiary N."/>
            <person name="Drou N."/>
            <person name="Berkman P.J."/>
            <person name="Cai Q."/>
            <person name="Huang Q."/>
            <person name="Li R."/>
            <person name="Tabata S."/>
            <person name="Cheng S."/>
            <person name="Zhang S."/>
            <person name="Zhang S."/>
            <person name="Huang S."/>
            <person name="Sato S."/>
            <person name="Sun S."/>
            <person name="Kwon S.J."/>
            <person name="Choi S.R."/>
            <person name="Lee T.H."/>
            <person name="Fan W."/>
            <person name="Zhao X."/>
            <person name="Tan X."/>
            <person name="Xu X."/>
            <person name="Wang Y."/>
            <person name="Qiu Y."/>
            <person name="Yin Y."/>
            <person name="Li Y."/>
            <person name="Du Y."/>
            <person name="Liao Y."/>
            <person name="Lim Y."/>
            <person name="Narusaka Y."/>
            <person name="Wang Y."/>
            <person name="Wang Z."/>
            <person name="Li Z."/>
            <person name="Wang Z."/>
            <person name="Xiong Z."/>
            <person name="Zhang Z."/>
        </authorList>
    </citation>
    <scope>NUCLEOTIDE SEQUENCE [LARGE SCALE GENOMIC DNA]</scope>
    <source>
        <strain evidence="3">cv. Chiifu-401-42</strain>
    </source>
</reference>
<evidence type="ECO:0000256" key="1">
    <source>
        <dbReference type="SAM" id="MobiDB-lite"/>
    </source>
</evidence>
<evidence type="ECO:0000313" key="2">
    <source>
        <dbReference type="EnsemblPlants" id="Bra040267.1-P"/>
    </source>
</evidence>
<dbReference type="Proteomes" id="UP000011750">
    <property type="component" value="Unassembled WGS sequence"/>
</dbReference>
<dbReference type="InParanoid" id="M4FGN9"/>
<name>M4FGN9_BRACM</name>
<keyword evidence="3" id="KW-1185">Reference proteome</keyword>
<feature type="compositionally biased region" description="Low complexity" evidence="1">
    <location>
        <begin position="93"/>
        <end position="107"/>
    </location>
</feature>
<reference evidence="3" key="2">
    <citation type="journal article" date="2018" name="Hortic Res">
        <title>Improved Brassica rapa reference genome by single-molecule sequencing and chromosome conformation capture technologies.</title>
        <authorList>
            <person name="Zhang L."/>
            <person name="Cai X."/>
            <person name="Wu J."/>
            <person name="Liu M."/>
            <person name="Grob S."/>
            <person name="Cheng F."/>
            <person name="Liang J."/>
            <person name="Cai C."/>
            <person name="Liu Z."/>
            <person name="Liu B."/>
            <person name="Wang F."/>
            <person name="Li S."/>
            <person name="Liu F."/>
            <person name="Li X."/>
            <person name="Cheng L."/>
            <person name="Yang W."/>
            <person name="Li M.H."/>
            <person name="Grossniklaus U."/>
            <person name="Zheng H."/>
            <person name="Wang X."/>
        </authorList>
    </citation>
    <scope>NUCLEOTIDE SEQUENCE [LARGE SCALE GENOMIC DNA]</scope>
    <source>
        <strain evidence="3">cv. Chiifu-401-42</strain>
    </source>
</reference>
<feature type="compositionally biased region" description="Polar residues" evidence="1">
    <location>
        <begin position="27"/>
        <end position="47"/>
    </location>
</feature>
<organism evidence="2 3">
    <name type="scientific">Brassica campestris</name>
    <name type="common">Field mustard</name>
    <dbReference type="NCBI Taxonomy" id="3711"/>
    <lineage>
        <taxon>Eukaryota</taxon>
        <taxon>Viridiplantae</taxon>
        <taxon>Streptophyta</taxon>
        <taxon>Embryophyta</taxon>
        <taxon>Tracheophyta</taxon>
        <taxon>Spermatophyta</taxon>
        <taxon>Magnoliopsida</taxon>
        <taxon>eudicotyledons</taxon>
        <taxon>Gunneridae</taxon>
        <taxon>Pentapetalae</taxon>
        <taxon>rosids</taxon>
        <taxon>malvids</taxon>
        <taxon>Brassicales</taxon>
        <taxon>Brassicaceae</taxon>
        <taxon>Brassiceae</taxon>
        <taxon>Brassica</taxon>
    </lineage>
</organism>
<sequence length="183" mass="20615">MASDIQRLRNPTPRNSYANPFLGQVDPSASSSGTSYGQENVPESQVPTAPYVPPQAYDPAAYYPQFDDPAPFYPQYNETPQQPRHDQHHSPHHPQQQFTAPKAAPAPAAVHPDLMVVSKKKRRMVGIGTVNDISRARAEHAARMWQTLRPNFIPDPTPEEHADLERRADEHRSDFFDEINLNA</sequence>
<reference evidence="2" key="3">
    <citation type="submission" date="2023-03" db="UniProtKB">
        <authorList>
            <consortium name="EnsemblPlants"/>
        </authorList>
    </citation>
    <scope>IDENTIFICATION</scope>
    <source>
        <strain evidence="2">cv. Chiifu-401-42</strain>
    </source>
</reference>
<protein>
    <submittedName>
        <fullName evidence="2">Uncharacterized protein</fullName>
    </submittedName>
</protein>
<dbReference type="Gramene" id="Bra040267.1">
    <property type="protein sequence ID" value="Bra040267.1-P"/>
    <property type="gene ID" value="Bra040267"/>
</dbReference>
<dbReference type="EnsemblPlants" id="Bra040267.1">
    <property type="protein sequence ID" value="Bra040267.1-P"/>
    <property type="gene ID" value="Bra040267"/>
</dbReference>
<dbReference type="AlphaFoldDB" id="M4FGN9"/>
<accession>M4FGN9</accession>
<dbReference type="HOGENOM" id="CLU_1477182_0_0_1"/>
<evidence type="ECO:0000313" key="3">
    <source>
        <dbReference type="Proteomes" id="UP000011750"/>
    </source>
</evidence>
<feature type="compositionally biased region" description="Low complexity" evidence="1">
    <location>
        <begin position="54"/>
        <end position="70"/>
    </location>
</feature>
<feature type="region of interest" description="Disordered" evidence="1">
    <location>
        <begin position="1"/>
        <end position="107"/>
    </location>
</feature>
<proteinExistence type="predicted"/>